<sequence length="206" mass="22426">MSSFHFTKILVFKRMEEVVGEAPSEPIVSPSVEVAGDASSDIHSTSVVPVPVEVVGDSSPSLSGSVAPAPAASVLPVVEVRDDLPLPSPVVDVRSGSSSSSPVMETRADPRSLFSNSTINSSTSIHSQGEGEDNIRSCKVGPREHQKGNFQWKVQALILEGPRRVRRLLAKKLLDPIRFLPSRRRDRFPTHPIRENILTSNFVRTN</sequence>
<proteinExistence type="predicted"/>
<dbReference type="EMBL" id="JBFOLK010000007">
    <property type="protein sequence ID" value="KAL2497694.1"/>
    <property type="molecule type" value="Genomic_DNA"/>
</dbReference>
<feature type="compositionally biased region" description="Low complexity" evidence="1">
    <location>
        <begin position="115"/>
        <end position="125"/>
    </location>
</feature>
<protein>
    <submittedName>
        <fullName evidence="2">Uncharacterized protein</fullName>
    </submittedName>
</protein>
<feature type="region of interest" description="Disordered" evidence="1">
    <location>
        <begin position="88"/>
        <end position="134"/>
    </location>
</feature>
<gene>
    <name evidence="2" type="ORF">Adt_23244</name>
</gene>
<dbReference type="AlphaFoldDB" id="A0ABD1SDQ7"/>
<comment type="caution">
    <text evidence="2">The sequence shown here is derived from an EMBL/GenBank/DDBJ whole genome shotgun (WGS) entry which is preliminary data.</text>
</comment>
<accession>A0ABD1SDQ7</accession>
<evidence type="ECO:0000256" key="1">
    <source>
        <dbReference type="SAM" id="MobiDB-lite"/>
    </source>
</evidence>
<organism evidence="2 3">
    <name type="scientific">Abeliophyllum distichum</name>
    <dbReference type="NCBI Taxonomy" id="126358"/>
    <lineage>
        <taxon>Eukaryota</taxon>
        <taxon>Viridiplantae</taxon>
        <taxon>Streptophyta</taxon>
        <taxon>Embryophyta</taxon>
        <taxon>Tracheophyta</taxon>
        <taxon>Spermatophyta</taxon>
        <taxon>Magnoliopsida</taxon>
        <taxon>eudicotyledons</taxon>
        <taxon>Gunneridae</taxon>
        <taxon>Pentapetalae</taxon>
        <taxon>asterids</taxon>
        <taxon>lamiids</taxon>
        <taxon>Lamiales</taxon>
        <taxon>Oleaceae</taxon>
        <taxon>Forsythieae</taxon>
        <taxon>Abeliophyllum</taxon>
    </lineage>
</organism>
<dbReference type="Proteomes" id="UP001604336">
    <property type="component" value="Unassembled WGS sequence"/>
</dbReference>
<keyword evidence="3" id="KW-1185">Reference proteome</keyword>
<name>A0ABD1SDQ7_9LAMI</name>
<reference evidence="3" key="1">
    <citation type="submission" date="2024-07" db="EMBL/GenBank/DDBJ databases">
        <title>Two chromosome-level genome assemblies of Korean endemic species Abeliophyllum distichum and Forsythia ovata (Oleaceae).</title>
        <authorList>
            <person name="Jang H."/>
        </authorList>
    </citation>
    <scope>NUCLEOTIDE SEQUENCE [LARGE SCALE GENOMIC DNA]</scope>
</reference>
<feature type="compositionally biased region" description="Low complexity" evidence="1">
    <location>
        <begin position="89"/>
        <end position="103"/>
    </location>
</feature>
<evidence type="ECO:0000313" key="2">
    <source>
        <dbReference type="EMBL" id="KAL2497694.1"/>
    </source>
</evidence>
<evidence type="ECO:0000313" key="3">
    <source>
        <dbReference type="Proteomes" id="UP001604336"/>
    </source>
</evidence>